<keyword evidence="2" id="KW-1185">Reference proteome</keyword>
<evidence type="ECO:0000313" key="2">
    <source>
        <dbReference type="Proteomes" id="UP000683360"/>
    </source>
</evidence>
<dbReference type="Proteomes" id="UP000683360">
    <property type="component" value="Unassembled WGS sequence"/>
</dbReference>
<sequence>MNVFKFVLKDLPFHLETLKDIPRLVQKDALMVTYDESQVMTMLNLVNIHLYFWYSVWGILYDLHNIALGLESKPIHIPVNRDVCNIIFKKIKCTEHIIFDDRFSVTQGGPLQSSEEKEFEGDNHLTMGDYWLADDTRPIHEKEAEAILKALQSFRGNLIRLSVDVLTDSMAVIGAWNSQGSKCPALNCIMKDIFQLVAGQNVDLHLSFVPSGTE</sequence>
<dbReference type="EMBL" id="CAJPWZ010002565">
    <property type="protein sequence ID" value="CAG2240571.1"/>
    <property type="molecule type" value="Genomic_DNA"/>
</dbReference>
<evidence type="ECO:0000313" key="1">
    <source>
        <dbReference type="EMBL" id="CAG2240571.1"/>
    </source>
</evidence>
<accession>A0A8S3U3U1</accession>
<dbReference type="AlphaFoldDB" id="A0A8S3U3U1"/>
<proteinExistence type="predicted"/>
<reference evidence="1" key="1">
    <citation type="submission" date="2021-03" db="EMBL/GenBank/DDBJ databases">
        <authorList>
            <person name="Bekaert M."/>
        </authorList>
    </citation>
    <scope>NUCLEOTIDE SEQUENCE</scope>
</reference>
<comment type="caution">
    <text evidence="1">The sequence shown here is derived from an EMBL/GenBank/DDBJ whole genome shotgun (WGS) entry which is preliminary data.</text>
</comment>
<name>A0A8S3U3U1_MYTED</name>
<gene>
    <name evidence="1" type="ORF">MEDL_52852</name>
</gene>
<dbReference type="OrthoDB" id="6097038at2759"/>
<organism evidence="1 2">
    <name type="scientific">Mytilus edulis</name>
    <name type="common">Blue mussel</name>
    <dbReference type="NCBI Taxonomy" id="6550"/>
    <lineage>
        <taxon>Eukaryota</taxon>
        <taxon>Metazoa</taxon>
        <taxon>Spiralia</taxon>
        <taxon>Lophotrochozoa</taxon>
        <taxon>Mollusca</taxon>
        <taxon>Bivalvia</taxon>
        <taxon>Autobranchia</taxon>
        <taxon>Pteriomorphia</taxon>
        <taxon>Mytilida</taxon>
        <taxon>Mytiloidea</taxon>
        <taxon>Mytilidae</taxon>
        <taxon>Mytilinae</taxon>
        <taxon>Mytilus</taxon>
    </lineage>
</organism>
<protein>
    <submittedName>
        <fullName evidence="1">Uncharacterized protein</fullName>
    </submittedName>
</protein>